<protein>
    <submittedName>
        <fullName evidence="1">Uncharacterized protein</fullName>
    </submittedName>
</protein>
<dbReference type="EMBL" id="JBHLUU010000123">
    <property type="protein sequence ID" value="MFC0477598.1"/>
    <property type="molecule type" value="Genomic_DNA"/>
</dbReference>
<name>A0ABV6L0F4_9BACI</name>
<dbReference type="RefSeq" id="WP_160547269.1">
    <property type="nucleotide sequence ID" value="NZ_JBHLUU010000123.1"/>
</dbReference>
<dbReference type="Proteomes" id="UP001589738">
    <property type="component" value="Unassembled WGS sequence"/>
</dbReference>
<reference evidence="1 2" key="1">
    <citation type="submission" date="2024-09" db="EMBL/GenBank/DDBJ databases">
        <authorList>
            <person name="Sun Q."/>
            <person name="Mori K."/>
        </authorList>
    </citation>
    <scope>NUCLEOTIDE SEQUENCE [LARGE SCALE GENOMIC DNA]</scope>
    <source>
        <strain evidence="1 2">CGMCC 1.9126</strain>
    </source>
</reference>
<keyword evidence="2" id="KW-1185">Reference proteome</keyword>
<organism evidence="1 2">
    <name type="scientific">Robertmurraya beringensis</name>
    <dbReference type="NCBI Taxonomy" id="641660"/>
    <lineage>
        <taxon>Bacteria</taxon>
        <taxon>Bacillati</taxon>
        <taxon>Bacillota</taxon>
        <taxon>Bacilli</taxon>
        <taxon>Bacillales</taxon>
        <taxon>Bacillaceae</taxon>
        <taxon>Robertmurraya</taxon>
    </lineage>
</organism>
<sequence length="162" mass="18552">MNEFLETMQRKLGELNDQSWTVESLLNKIATGTPIRMSEELVNRLLHLQPLEGTSNLQCSFEGEHLVLTGNTKVMLVPVPFRLELKPIMAKGRRIQFEVVDLKPSLKESMKKKLLKDADGVTYEDNKLTINFNDIEVVRDIPFGKLAGVRIKEKVLWCKIVM</sequence>
<proteinExistence type="predicted"/>
<evidence type="ECO:0000313" key="2">
    <source>
        <dbReference type="Proteomes" id="UP001589738"/>
    </source>
</evidence>
<comment type="caution">
    <text evidence="1">The sequence shown here is derived from an EMBL/GenBank/DDBJ whole genome shotgun (WGS) entry which is preliminary data.</text>
</comment>
<gene>
    <name evidence="1" type="ORF">ACFFHF_20610</name>
</gene>
<evidence type="ECO:0000313" key="1">
    <source>
        <dbReference type="EMBL" id="MFC0477598.1"/>
    </source>
</evidence>
<accession>A0ABV6L0F4</accession>